<feature type="transmembrane region" description="Helical" evidence="7">
    <location>
        <begin position="6"/>
        <end position="26"/>
    </location>
</feature>
<evidence type="ECO:0000256" key="5">
    <source>
        <dbReference type="ARBA" id="ARBA00022989"/>
    </source>
</evidence>
<protein>
    <recommendedName>
        <fullName evidence="8">F-box domain-containing protein</fullName>
    </recommendedName>
</protein>
<dbReference type="SUPFAM" id="SSF81383">
    <property type="entry name" value="F-box domain"/>
    <property type="match status" value="1"/>
</dbReference>
<dbReference type="Pfam" id="PF00646">
    <property type="entry name" value="F-box"/>
    <property type="match status" value="1"/>
</dbReference>
<dbReference type="Gene3D" id="1.20.1280.50">
    <property type="match status" value="1"/>
</dbReference>
<sequence>MENNYISFFFNAICGLLGYCLARHAILRTDNGTRRIFAWRWETKRRKKDDLLLDDENKISLLDLPYLTLDCILEKLSASELCLMTCVCSELREKCVSDHLWEKHMEKKWGRLMGAAATLEWKSHVSAMSTERPSCGGKRRRSSSSSSIGSVMYWYSNLESGKFWFPAQVRNVVSPFTKYASLMNPLARSIEELLPERMSESIWCFLLLRTALVASSVCSAFLIPFLVRTFCLVMALIGSLLSILVAIVMPALCFIRIMGNKATRTQMILSSIIVVIGLVSGTLGTYSSVAKIIRNY</sequence>
<comment type="subcellular location">
    <subcellularLocation>
        <location evidence="1">Membrane</location>
    </subcellularLocation>
</comment>
<evidence type="ECO:0000256" key="1">
    <source>
        <dbReference type="ARBA" id="ARBA00004370"/>
    </source>
</evidence>
<feature type="domain" description="F-box" evidence="8">
    <location>
        <begin position="58"/>
        <end position="104"/>
    </location>
</feature>
<dbReference type="GO" id="GO:0006865">
    <property type="term" value="P:amino acid transport"/>
    <property type="evidence" value="ECO:0007669"/>
    <property type="project" value="UniProtKB-KW"/>
</dbReference>
<evidence type="ECO:0000256" key="2">
    <source>
        <dbReference type="ARBA" id="ARBA00022448"/>
    </source>
</evidence>
<comment type="caution">
    <text evidence="9">The sequence shown here is derived from an EMBL/GenBank/DDBJ whole genome shotgun (WGS) entry which is preliminary data.</text>
</comment>
<evidence type="ECO:0000256" key="3">
    <source>
        <dbReference type="ARBA" id="ARBA00022692"/>
    </source>
</evidence>
<dbReference type="InterPro" id="IPR001810">
    <property type="entry name" value="F-box_dom"/>
</dbReference>
<name>A0A8X7P2N4_BRACI</name>
<proteinExistence type="predicted"/>
<dbReference type="Pfam" id="PF01490">
    <property type="entry name" value="Aa_trans"/>
    <property type="match status" value="1"/>
</dbReference>
<evidence type="ECO:0000259" key="8">
    <source>
        <dbReference type="PROSITE" id="PS50181"/>
    </source>
</evidence>
<feature type="transmembrane region" description="Helical" evidence="7">
    <location>
        <begin position="267"/>
        <end position="286"/>
    </location>
</feature>
<feature type="transmembrane region" description="Helical" evidence="7">
    <location>
        <begin position="202"/>
        <end position="226"/>
    </location>
</feature>
<keyword evidence="4" id="KW-0029">Amino-acid transport</keyword>
<reference evidence="9 10" key="1">
    <citation type="submission" date="2020-02" db="EMBL/GenBank/DDBJ databases">
        <authorList>
            <person name="Ma Q."/>
            <person name="Huang Y."/>
            <person name="Song X."/>
            <person name="Pei D."/>
        </authorList>
    </citation>
    <scope>NUCLEOTIDE SEQUENCE [LARGE SCALE GENOMIC DNA]</scope>
    <source>
        <strain evidence="9">Sxm20200214</strain>
        <tissue evidence="9">Leaf</tissue>
    </source>
</reference>
<dbReference type="PANTHER" id="PTHR31482">
    <property type="entry name" value="ESTS AU081301(E20138)"/>
    <property type="match status" value="1"/>
</dbReference>
<organism evidence="9 10">
    <name type="scientific">Brassica carinata</name>
    <name type="common">Ethiopian mustard</name>
    <name type="synonym">Abyssinian cabbage</name>
    <dbReference type="NCBI Taxonomy" id="52824"/>
    <lineage>
        <taxon>Eukaryota</taxon>
        <taxon>Viridiplantae</taxon>
        <taxon>Streptophyta</taxon>
        <taxon>Embryophyta</taxon>
        <taxon>Tracheophyta</taxon>
        <taxon>Spermatophyta</taxon>
        <taxon>Magnoliopsida</taxon>
        <taxon>eudicotyledons</taxon>
        <taxon>Gunneridae</taxon>
        <taxon>Pentapetalae</taxon>
        <taxon>rosids</taxon>
        <taxon>malvids</taxon>
        <taxon>Brassicales</taxon>
        <taxon>Brassicaceae</taxon>
        <taxon>Brassiceae</taxon>
        <taxon>Brassica</taxon>
    </lineage>
</organism>
<dbReference type="SMART" id="SM00256">
    <property type="entry name" value="FBOX"/>
    <property type="match status" value="1"/>
</dbReference>
<keyword evidence="6 7" id="KW-0472">Membrane</keyword>
<evidence type="ECO:0000256" key="6">
    <source>
        <dbReference type="ARBA" id="ARBA00023136"/>
    </source>
</evidence>
<dbReference type="InterPro" id="IPR036047">
    <property type="entry name" value="F-box-like_dom_sf"/>
</dbReference>
<evidence type="ECO:0000313" key="10">
    <source>
        <dbReference type="Proteomes" id="UP000886595"/>
    </source>
</evidence>
<keyword evidence="10" id="KW-1185">Reference proteome</keyword>
<dbReference type="PANTHER" id="PTHR31482:SF17">
    <property type="entry name" value="F-BOX DOMAIN-CONTAINING PROTEIN"/>
    <property type="match status" value="1"/>
</dbReference>
<keyword evidence="2" id="KW-0813">Transport</keyword>
<evidence type="ECO:0000256" key="4">
    <source>
        <dbReference type="ARBA" id="ARBA00022970"/>
    </source>
</evidence>
<dbReference type="EMBL" id="JAAMPC010000358">
    <property type="protein sequence ID" value="KAG2242783.1"/>
    <property type="molecule type" value="Genomic_DNA"/>
</dbReference>
<keyword evidence="5 7" id="KW-1133">Transmembrane helix</keyword>
<dbReference type="Proteomes" id="UP000886595">
    <property type="component" value="Unassembled WGS sequence"/>
</dbReference>
<dbReference type="PROSITE" id="PS50181">
    <property type="entry name" value="FBOX"/>
    <property type="match status" value="1"/>
</dbReference>
<evidence type="ECO:0000256" key="7">
    <source>
        <dbReference type="SAM" id="Phobius"/>
    </source>
</evidence>
<gene>
    <name evidence="9" type="ORF">Bca52824_095378</name>
</gene>
<dbReference type="GO" id="GO:0016020">
    <property type="term" value="C:membrane"/>
    <property type="evidence" value="ECO:0007669"/>
    <property type="project" value="UniProtKB-SubCell"/>
</dbReference>
<dbReference type="OrthoDB" id="655540at2759"/>
<keyword evidence="3 7" id="KW-0812">Transmembrane</keyword>
<dbReference type="AlphaFoldDB" id="A0A8X7P2N4"/>
<feature type="transmembrane region" description="Helical" evidence="7">
    <location>
        <begin position="232"/>
        <end position="255"/>
    </location>
</feature>
<evidence type="ECO:0000313" key="9">
    <source>
        <dbReference type="EMBL" id="KAG2242783.1"/>
    </source>
</evidence>
<dbReference type="InterPro" id="IPR013057">
    <property type="entry name" value="AA_transpt_TM"/>
</dbReference>
<accession>A0A8X7P2N4</accession>